<keyword evidence="2" id="KW-1185">Reference proteome</keyword>
<name>A0A7G1ICI3_MYCKA</name>
<dbReference type="AlphaFoldDB" id="A0A7G1ICI3"/>
<sequence>MTTAVCTTSATLARWDASRSAKNGNRSCITETASVASRPEYCFNRRSSESGTVSSSSSGDLDDASFANGENWGENWLSFTPKSYACFLELPAKALGGFLVTSYSALARYVR</sequence>
<dbReference type="EMBL" id="AP023343">
    <property type="protein sequence ID" value="BCI87445.1"/>
    <property type="molecule type" value="Genomic_DNA"/>
</dbReference>
<evidence type="ECO:0000313" key="1">
    <source>
        <dbReference type="EMBL" id="BCI87445.1"/>
    </source>
</evidence>
<protein>
    <submittedName>
        <fullName evidence="1">Uncharacterized protein</fullName>
    </submittedName>
</protein>
<proteinExistence type="predicted"/>
<reference evidence="1 2" key="1">
    <citation type="submission" date="2020-07" db="EMBL/GenBank/DDBJ databases">
        <title>Mycobacterium kansasii (former subtype) with zoonotic potential isolated from diseased indoor pet cat, Japan.</title>
        <authorList>
            <person name="Fukano H."/>
            <person name="Terazono T."/>
            <person name="Hoshino Y."/>
        </authorList>
    </citation>
    <scope>NUCLEOTIDE SEQUENCE [LARGE SCALE GENOMIC DNA]</scope>
    <source>
        <strain evidence="1 2">Kuro-I</strain>
    </source>
</reference>
<organism evidence="1 2">
    <name type="scientific">Mycobacterium kansasii</name>
    <dbReference type="NCBI Taxonomy" id="1768"/>
    <lineage>
        <taxon>Bacteria</taxon>
        <taxon>Bacillati</taxon>
        <taxon>Actinomycetota</taxon>
        <taxon>Actinomycetes</taxon>
        <taxon>Mycobacteriales</taxon>
        <taxon>Mycobacteriaceae</taxon>
        <taxon>Mycobacterium</taxon>
    </lineage>
</organism>
<accession>A0A7G1ICI3</accession>
<gene>
    <name evidence="1" type="ORF">NIIDMKKI_26510</name>
</gene>
<evidence type="ECO:0000313" key="2">
    <source>
        <dbReference type="Proteomes" id="UP000516380"/>
    </source>
</evidence>
<dbReference type="Proteomes" id="UP000516380">
    <property type="component" value="Chromosome"/>
</dbReference>